<organism evidence="1">
    <name type="scientific">Gallibacterium anatis</name>
    <dbReference type="NCBI Taxonomy" id="750"/>
    <lineage>
        <taxon>Bacteria</taxon>
        <taxon>Pseudomonadati</taxon>
        <taxon>Pseudomonadota</taxon>
        <taxon>Gammaproteobacteria</taxon>
        <taxon>Pasteurellales</taxon>
        <taxon>Pasteurellaceae</taxon>
        <taxon>Gallibacterium</taxon>
    </lineage>
</organism>
<dbReference type="EMBL" id="JADION010000004">
    <property type="protein sequence ID" value="MBF4102246.1"/>
    <property type="molecule type" value="Genomic_DNA"/>
</dbReference>
<evidence type="ECO:0000313" key="1">
    <source>
        <dbReference type="EMBL" id="MBF4102246.1"/>
    </source>
</evidence>
<gene>
    <name evidence="1" type="ORF">INT80_01970</name>
</gene>
<sequence length="82" mass="9403">MSKPMAKTVPGMAYERRKFQTLCGEFIWIKRARKCCSRAVSTQNTIANPETSRLFCFCIARNIHSTFDQNTVLTNKLIEIGE</sequence>
<proteinExistence type="predicted"/>
<reference evidence="1" key="1">
    <citation type="submission" date="2020-11" db="EMBL/GenBank/DDBJ databases">
        <title>Gallibacterium anatis 1637, full genome, WGS.</title>
        <authorList>
            <person name="Laishevtcev A.I."/>
            <person name="Yakimova E.A."/>
            <person name="Petkovich D."/>
            <person name="Stepanova T.V."/>
            <person name="Kalendr R.S."/>
            <person name="Rubalsky E.O."/>
            <person name="Zulkarneev E.R."/>
            <person name="Aleshkin A.V."/>
        </authorList>
    </citation>
    <scope>NUCLEOTIDE SEQUENCE</scope>
    <source>
        <strain evidence="1">1637</strain>
    </source>
</reference>
<dbReference type="AlphaFoldDB" id="A0A930Y4S9"/>
<comment type="caution">
    <text evidence="1">The sequence shown here is derived from an EMBL/GenBank/DDBJ whole genome shotgun (WGS) entry which is preliminary data.</text>
</comment>
<name>A0A930Y4S9_9PAST</name>
<protein>
    <submittedName>
        <fullName evidence="1">Uncharacterized protein</fullName>
    </submittedName>
</protein>
<accession>A0A930Y4S9</accession>